<evidence type="ECO:0000256" key="1">
    <source>
        <dbReference type="ARBA" id="ARBA00010016"/>
    </source>
</evidence>
<gene>
    <name evidence="2" type="ORF">F8388_018422</name>
</gene>
<proteinExistence type="inferred from homology"/>
<dbReference type="GO" id="GO:0005737">
    <property type="term" value="C:cytoplasm"/>
    <property type="evidence" value="ECO:0007669"/>
    <property type="project" value="TreeGrafter"/>
</dbReference>
<dbReference type="InterPro" id="IPR007573">
    <property type="entry name" value="QWRF"/>
</dbReference>
<comment type="similarity">
    <text evidence="1">Belongs to the QWRF family.</text>
</comment>
<dbReference type="AlphaFoldDB" id="A0A7J6DX07"/>
<dbReference type="PANTHER" id="PTHR31807">
    <property type="entry name" value="AUGMIN FAMILY MEMBER"/>
    <property type="match status" value="1"/>
</dbReference>
<dbReference type="GO" id="GO:0051225">
    <property type="term" value="P:spindle assembly"/>
    <property type="evidence" value="ECO:0007669"/>
    <property type="project" value="TreeGrafter"/>
</dbReference>
<dbReference type="GO" id="GO:0005880">
    <property type="term" value="C:nuclear microtubule"/>
    <property type="evidence" value="ECO:0007669"/>
    <property type="project" value="TreeGrafter"/>
</dbReference>
<protein>
    <submittedName>
        <fullName evidence="2">Uncharacterized protein</fullName>
    </submittedName>
</protein>
<accession>A0A7J6DX07</accession>
<name>A0A7J6DX07_CANSA</name>
<dbReference type="GO" id="GO:0008017">
    <property type="term" value="F:microtubule binding"/>
    <property type="evidence" value="ECO:0007669"/>
    <property type="project" value="TreeGrafter"/>
</dbReference>
<feature type="non-terminal residue" evidence="2">
    <location>
        <position position="1"/>
    </location>
</feature>
<dbReference type="EMBL" id="JAATIP010000362">
    <property type="protein sequence ID" value="KAF4350606.1"/>
    <property type="molecule type" value="Genomic_DNA"/>
</dbReference>
<evidence type="ECO:0000313" key="3">
    <source>
        <dbReference type="Proteomes" id="UP000525078"/>
    </source>
</evidence>
<dbReference type="PANTHER" id="PTHR31807:SF38">
    <property type="entry name" value="QWRF MOTIF-CONTAINING PROTEIN 9"/>
    <property type="match status" value="1"/>
</dbReference>
<organism evidence="2 3">
    <name type="scientific">Cannabis sativa</name>
    <name type="common">Hemp</name>
    <name type="synonym">Marijuana</name>
    <dbReference type="NCBI Taxonomy" id="3483"/>
    <lineage>
        <taxon>Eukaryota</taxon>
        <taxon>Viridiplantae</taxon>
        <taxon>Streptophyta</taxon>
        <taxon>Embryophyta</taxon>
        <taxon>Tracheophyta</taxon>
        <taxon>Spermatophyta</taxon>
        <taxon>Magnoliopsida</taxon>
        <taxon>eudicotyledons</taxon>
        <taxon>Gunneridae</taxon>
        <taxon>Pentapetalae</taxon>
        <taxon>rosids</taxon>
        <taxon>fabids</taxon>
        <taxon>Rosales</taxon>
        <taxon>Cannabaceae</taxon>
        <taxon>Cannabis</taxon>
    </lineage>
</organism>
<evidence type="ECO:0000313" key="2">
    <source>
        <dbReference type="EMBL" id="KAF4350606.1"/>
    </source>
</evidence>
<sequence length="70" mass="7559">MVYLEEWSVLDWDYTCSLSGAFEALKASTLRLLVVAGARADVQNVKDAICSAVDVMQAMASSICLLTSKV</sequence>
<reference evidence="2 3" key="1">
    <citation type="journal article" date="2020" name="bioRxiv">
        <title>Sequence and annotation of 42 cannabis genomes reveals extensive copy number variation in cannabinoid synthesis and pathogen resistance genes.</title>
        <authorList>
            <person name="Mckernan K.J."/>
            <person name="Helbert Y."/>
            <person name="Kane L.T."/>
            <person name="Ebling H."/>
            <person name="Zhang L."/>
            <person name="Liu B."/>
            <person name="Eaton Z."/>
            <person name="Mclaughlin S."/>
            <person name="Kingan S."/>
            <person name="Baybayan P."/>
            <person name="Concepcion G."/>
            <person name="Jordan M."/>
            <person name="Riva A."/>
            <person name="Barbazuk W."/>
            <person name="Harkins T."/>
        </authorList>
    </citation>
    <scope>NUCLEOTIDE SEQUENCE [LARGE SCALE GENOMIC DNA]</scope>
    <source>
        <strain evidence="3">cv. Jamaican Lion 4</strain>
        <tissue evidence="2">Leaf</tissue>
    </source>
</reference>
<dbReference type="Proteomes" id="UP000525078">
    <property type="component" value="Unassembled WGS sequence"/>
</dbReference>
<dbReference type="Pfam" id="PF04484">
    <property type="entry name" value="QWRF"/>
    <property type="match status" value="1"/>
</dbReference>
<comment type="caution">
    <text evidence="2">The sequence shown here is derived from an EMBL/GenBank/DDBJ whole genome shotgun (WGS) entry which is preliminary data.</text>
</comment>